<keyword evidence="4" id="KW-1185">Reference proteome</keyword>
<feature type="region of interest" description="Disordered" evidence="1">
    <location>
        <begin position="42"/>
        <end position="87"/>
    </location>
</feature>
<reference evidence="3" key="1">
    <citation type="submission" date="2022-11" db="EMBL/GenBank/DDBJ databases">
        <title>Genome Resource of Sclerotinia nivalis Strain SnTB1, a Plant Pathogen Isolated from American Ginseng.</title>
        <authorList>
            <person name="Fan S."/>
        </authorList>
    </citation>
    <scope>NUCLEOTIDE SEQUENCE</scope>
    <source>
        <strain evidence="3">SnTB1</strain>
    </source>
</reference>
<name>A0A9X0AQI7_9HELO</name>
<feature type="signal peptide" evidence="2">
    <location>
        <begin position="1"/>
        <end position="20"/>
    </location>
</feature>
<evidence type="ECO:0000313" key="4">
    <source>
        <dbReference type="Proteomes" id="UP001152300"/>
    </source>
</evidence>
<dbReference type="EMBL" id="JAPEIS010000004">
    <property type="protein sequence ID" value="KAJ8067116.1"/>
    <property type="molecule type" value="Genomic_DNA"/>
</dbReference>
<feature type="chain" id="PRO_5040971975" description="Secreted protein" evidence="2">
    <location>
        <begin position="21"/>
        <end position="87"/>
    </location>
</feature>
<gene>
    <name evidence="3" type="ORF">OCU04_004491</name>
</gene>
<evidence type="ECO:0000256" key="2">
    <source>
        <dbReference type="SAM" id="SignalP"/>
    </source>
</evidence>
<dbReference type="Proteomes" id="UP001152300">
    <property type="component" value="Unassembled WGS sequence"/>
</dbReference>
<organism evidence="3 4">
    <name type="scientific">Sclerotinia nivalis</name>
    <dbReference type="NCBI Taxonomy" id="352851"/>
    <lineage>
        <taxon>Eukaryota</taxon>
        <taxon>Fungi</taxon>
        <taxon>Dikarya</taxon>
        <taxon>Ascomycota</taxon>
        <taxon>Pezizomycotina</taxon>
        <taxon>Leotiomycetes</taxon>
        <taxon>Helotiales</taxon>
        <taxon>Sclerotiniaceae</taxon>
        <taxon>Sclerotinia</taxon>
    </lineage>
</organism>
<evidence type="ECO:0008006" key="5">
    <source>
        <dbReference type="Google" id="ProtNLM"/>
    </source>
</evidence>
<sequence length="87" mass="9542">MHFNMITIVVAPTFAASVSAKTTPPASQFFSDIVGAWRTVPLSSPNTSTAPPIPPDSSQRPDKQCHRDDERPSNAQQTIQRSPNRPR</sequence>
<dbReference type="AlphaFoldDB" id="A0A9X0AQI7"/>
<keyword evidence="2" id="KW-0732">Signal</keyword>
<evidence type="ECO:0000256" key="1">
    <source>
        <dbReference type="SAM" id="MobiDB-lite"/>
    </source>
</evidence>
<comment type="caution">
    <text evidence="3">The sequence shown here is derived from an EMBL/GenBank/DDBJ whole genome shotgun (WGS) entry which is preliminary data.</text>
</comment>
<accession>A0A9X0AQI7</accession>
<feature type="compositionally biased region" description="Polar residues" evidence="1">
    <location>
        <begin position="73"/>
        <end position="87"/>
    </location>
</feature>
<proteinExistence type="predicted"/>
<evidence type="ECO:0000313" key="3">
    <source>
        <dbReference type="EMBL" id="KAJ8067116.1"/>
    </source>
</evidence>
<protein>
    <recommendedName>
        <fullName evidence="5">Secreted protein</fullName>
    </recommendedName>
</protein>
<feature type="compositionally biased region" description="Basic and acidic residues" evidence="1">
    <location>
        <begin position="59"/>
        <end position="72"/>
    </location>
</feature>